<reference evidence="1 2" key="1">
    <citation type="journal article" date="2014" name="Agronomy (Basel)">
        <title>A Draft Genome Sequence for Ensete ventricosum, the Drought-Tolerant Tree Against Hunger.</title>
        <authorList>
            <person name="Harrison J."/>
            <person name="Moore K.A."/>
            <person name="Paszkiewicz K."/>
            <person name="Jones T."/>
            <person name="Grant M."/>
            <person name="Ambacheew D."/>
            <person name="Muzemil S."/>
            <person name="Studholme D.J."/>
        </authorList>
    </citation>
    <scope>NUCLEOTIDE SEQUENCE [LARGE SCALE GENOMIC DNA]</scope>
</reference>
<dbReference type="AlphaFoldDB" id="A0A427A6H9"/>
<accession>A0A427A6H9</accession>
<organism evidence="1 2">
    <name type="scientific">Ensete ventricosum</name>
    <name type="common">Abyssinian banana</name>
    <name type="synonym">Musa ensete</name>
    <dbReference type="NCBI Taxonomy" id="4639"/>
    <lineage>
        <taxon>Eukaryota</taxon>
        <taxon>Viridiplantae</taxon>
        <taxon>Streptophyta</taxon>
        <taxon>Embryophyta</taxon>
        <taxon>Tracheophyta</taxon>
        <taxon>Spermatophyta</taxon>
        <taxon>Magnoliopsida</taxon>
        <taxon>Liliopsida</taxon>
        <taxon>Zingiberales</taxon>
        <taxon>Musaceae</taxon>
        <taxon>Ensete</taxon>
    </lineage>
</organism>
<comment type="caution">
    <text evidence="1">The sequence shown here is derived from an EMBL/GenBank/DDBJ whole genome shotgun (WGS) entry which is preliminary data.</text>
</comment>
<evidence type="ECO:0000313" key="1">
    <source>
        <dbReference type="EMBL" id="RRT71758.1"/>
    </source>
</evidence>
<sequence length="118" mass="13333">MGGARAYIVGVVDYSYLATWLPLWLTMMSYTSTMPVVLAVRHASTGRPHDHWRPHTYVRPASRVRSATSTGQLSEEAMMWRPGHHVSYHSPPREDLLEVPDEGAEDEVLCLAADSRWL</sequence>
<dbReference type="Proteomes" id="UP000287651">
    <property type="component" value="Unassembled WGS sequence"/>
</dbReference>
<proteinExistence type="predicted"/>
<protein>
    <submittedName>
        <fullName evidence="1">Uncharacterized protein</fullName>
    </submittedName>
</protein>
<name>A0A427A6H9_ENSVE</name>
<dbReference type="EMBL" id="AMZH03003618">
    <property type="protein sequence ID" value="RRT71758.1"/>
    <property type="molecule type" value="Genomic_DNA"/>
</dbReference>
<gene>
    <name evidence="1" type="ORF">B296_00002187</name>
</gene>
<evidence type="ECO:0000313" key="2">
    <source>
        <dbReference type="Proteomes" id="UP000287651"/>
    </source>
</evidence>